<keyword evidence="1" id="KW-0812">Transmembrane</keyword>
<keyword evidence="4" id="KW-1185">Reference proteome</keyword>
<feature type="transmembrane region" description="Helical" evidence="1">
    <location>
        <begin position="255"/>
        <end position="283"/>
    </location>
</feature>
<evidence type="ECO:0008006" key="5">
    <source>
        <dbReference type="Google" id="ProtNLM"/>
    </source>
</evidence>
<keyword evidence="2" id="KW-0732">Signal</keyword>
<name>G4ZSD2_PHYSP</name>
<evidence type="ECO:0000256" key="2">
    <source>
        <dbReference type="SAM" id="SignalP"/>
    </source>
</evidence>
<dbReference type="InParanoid" id="G4ZSD2"/>
<evidence type="ECO:0000313" key="3">
    <source>
        <dbReference type="EMBL" id="EGZ14012.1"/>
    </source>
</evidence>
<dbReference type="RefSeq" id="XP_009531441.1">
    <property type="nucleotide sequence ID" value="XM_009533146.1"/>
</dbReference>
<dbReference type="Proteomes" id="UP000002640">
    <property type="component" value="Unassembled WGS sequence"/>
</dbReference>
<protein>
    <recommendedName>
        <fullName evidence="5">CSC1/OSCA1-like 7TM region domain-containing protein</fullName>
    </recommendedName>
</protein>
<dbReference type="SMR" id="G4ZSD2"/>
<organism evidence="3 4">
    <name type="scientific">Phytophthora sojae (strain P6497)</name>
    <name type="common">Soybean stem and root rot agent</name>
    <name type="synonym">Phytophthora megasperma f. sp. glycines</name>
    <dbReference type="NCBI Taxonomy" id="1094619"/>
    <lineage>
        <taxon>Eukaryota</taxon>
        <taxon>Sar</taxon>
        <taxon>Stramenopiles</taxon>
        <taxon>Oomycota</taxon>
        <taxon>Peronosporomycetes</taxon>
        <taxon>Peronosporales</taxon>
        <taxon>Peronosporaceae</taxon>
        <taxon>Phytophthora</taxon>
    </lineage>
</organism>
<dbReference type="AlphaFoldDB" id="G4ZSD2"/>
<keyword evidence="1" id="KW-1133">Transmembrane helix</keyword>
<feature type="signal peptide" evidence="2">
    <location>
        <begin position="1"/>
        <end position="19"/>
    </location>
</feature>
<evidence type="ECO:0000313" key="4">
    <source>
        <dbReference type="Proteomes" id="UP000002640"/>
    </source>
</evidence>
<feature type="transmembrane region" description="Helical" evidence="1">
    <location>
        <begin position="121"/>
        <end position="142"/>
    </location>
</feature>
<evidence type="ECO:0000256" key="1">
    <source>
        <dbReference type="SAM" id="Phobius"/>
    </source>
</evidence>
<dbReference type="KEGG" id="psoj:PHYSODRAFT_513008"/>
<sequence>VSLTTTLLPTLTCVALVDAFPLESPDLGLAHSGTLWIRGMVMVFLNSYALSWQFNDVPIQYQPVVALIIPIFKITQKNIFCQLLRGKDDLKPEMIIFNIEISNAFFISSNMQRQASINTSILLIVIDLVHMVLSLCDLILMLKSVEGIVNKMGITTAEAVAVALTIATKYPEDGDRKALTDSVSQTKADILVLATFRRPSNNKSGPTVAQILPQVAQVLPIERCTNASAAIGRISTLERHLLLDKVLQIMFFTEFILLTEFIEVFTPVLPVAQCCFLVILYYWPNRRFYSQLEGLDDDAVWFTIGHIQLYGILEVVLFVVLIVTLHKMAYKSPLQQLAYAVNRNWGTIQCKLVIWLLVLVHSTIPQLGTLTDVHIVLSYSIIMAVCV</sequence>
<dbReference type="GeneID" id="20659417"/>
<feature type="chain" id="PRO_5003472537" description="CSC1/OSCA1-like 7TM region domain-containing protein" evidence="2">
    <location>
        <begin position="20"/>
        <end position="387"/>
    </location>
</feature>
<dbReference type="EMBL" id="JH159156">
    <property type="protein sequence ID" value="EGZ14012.1"/>
    <property type="molecule type" value="Genomic_DNA"/>
</dbReference>
<feature type="non-terminal residue" evidence="3">
    <location>
        <position position="1"/>
    </location>
</feature>
<accession>G4ZSD2</accession>
<gene>
    <name evidence="3" type="ORF">PHYSODRAFT_513008</name>
</gene>
<keyword evidence="1" id="KW-0472">Membrane</keyword>
<reference evidence="3 4" key="1">
    <citation type="journal article" date="2006" name="Science">
        <title>Phytophthora genome sequences uncover evolutionary origins and mechanisms of pathogenesis.</title>
        <authorList>
            <person name="Tyler B.M."/>
            <person name="Tripathy S."/>
            <person name="Zhang X."/>
            <person name="Dehal P."/>
            <person name="Jiang R.H."/>
            <person name="Aerts A."/>
            <person name="Arredondo F.D."/>
            <person name="Baxter L."/>
            <person name="Bensasson D."/>
            <person name="Beynon J.L."/>
            <person name="Chapman J."/>
            <person name="Damasceno C.M."/>
            <person name="Dorrance A.E."/>
            <person name="Dou D."/>
            <person name="Dickerman A.W."/>
            <person name="Dubchak I.L."/>
            <person name="Garbelotto M."/>
            <person name="Gijzen M."/>
            <person name="Gordon S.G."/>
            <person name="Govers F."/>
            <person name="Grunwald N.J."/>
            <person name="Huang W."/>
            <person name="Ivors K.L."/>
            <person name="Jones R.W."/>
            <person name="Kamoun S."/>
            <person name="Krampis K."/>
            <person name="Lamour K.H."/>
            <person name="Lee M.K."/>
            <person name="McDonald W.H."/>
            <person name="Medina M."/>
            <person name="Meijer H.J."/>
            <person name="Nordberg E.K."/>
            <person name="Maclean D.J."/>
            <person name="Ospina-Giraldo M.D."/>
            <person name="Morris P.F."/>
            <person name="Phuntumart V."/>
            <person name="Putnam N.H."/>
            <person name="Rash S."/>
            <person name="Rose J.K."/>
            <person name="Sakihama Y."/>
            <person name="Salamov A.A."/>
            <person name="Savidor A."/>
            <person name="Scheuring C.F."/>
            <person name="Smith B.M."/>
            <person name="Sobral B.W."/>
            <person name="Terry A."/>
            <person name="Torto-Alalibo T.A."/>
            <person name="Win J."/>
            <person name="Xu Z."/>
            <person name="Zhang H."/>
            <person name="Grigoriev I.V."/>
            <person name="Rokhsar D.S."/>
            <person name="Boore J.L."/>
        </authorList>
    </citation>
    <scope>NUCLEOTIDE SEQUENCE [LARGE SCALE GENOMIC DNA]</scope>
    <source>
        <strain evidence="3 4">P6497</strain>
    </source>
</reference>
<proteinExistence type="predicted"/>
<feature type="transmembrane region" description="Helical" evidence="1">
    <location>
        <begin position="303"/>
        <end position="325"/>
    </location>
</feature>